<evidence type="ECO:0000313" key="2">
    <source>
        <dbReference type="RefSeq" id="XP_006729568.1"/>
    </source>
</evidence>
<evidence type="ECO:0000313" key="1">
    <source>
        <dbReference type="Proteomes" id="UP000245341"/>
    </source>
</evidence>
<gene>
    <name evidence="2" type="primary">CUNH9orf57</name>
</gene>
<dbReference type="OrthoDB" id="9825335at2759"/>
<dbReference type="RefSeq" id="XP_006729568.1">
    <property type="nucleotide sequence ID" value="XM_006729505.1"/>
</dbReference>
<dbReference type="Pfam" id="PF15851">
    <property type="entry name" value="DUF4723"/>
    <property type="match status" value="1"/>
</dbReference>
<proteinExistence type="predicted"/>
<dbReference type="CTD" id="115869144"/>
<dbReference type="GeneID" id="102749913"/>
<keyword evidence="1" id="KW-1185">Reference proteome</keyword>
<dbReference type="AlphaFoldDB" id="A0A2U3XE12"/>
<accession>A0A2U3XE12</accession>
<reference evidence="2" key="1">
    <citation type="submission" date="2025-08" db="UniProtKB">
        <authorList>
            <consortium name="RefSeq"/>
        </authorList>
    </citation>
    <scope>IDENTIFICATION</scope>
    <source>
        <tissue evidence="2">Liver</tissue>
    </source>
</reference>
<sequence length="105" mass="12146">MDPESSKNQNIQKEKDKIRRFGIQKRGMTCRLCNLSMPFHGCLLDLGTCRTKPGQYCMKQTHLRGGIQWYSILGCTETHDDCFKKKTTSSGMRVTYCCHRTLCNF</sequence>
<organism evidence="1 2">
    <name type="scientific">Leptonychotes weddellii</name>
    <name type="common">Weddell seal</name>
    <name type="synonym">Otaria weddellii</name>
    <dbReference type="NCBI Taxonomy" id="9713"/>
    <lineage>
        <taxon>Eukaryota</taxon>
        <taxon>Metazoa</taxon>
        <taxon>Chordata</taxon>
        <taxon>Craniata</taxon>
        <taxon>Vertebrata</taxon>
        <taxon>Euteleostomi</taxon>
        <taxon>Mammalia</taxon>
        <taxon>Eutheria</taxon>
        <taxon>Laurasiatheria</taxon>
        <taxon>Carnivora</taxon>
        <taxon>Caniformia</taxon>
        <taxon>Pinnipedia</taxon>
        <taxon>Phocidae</taxon>
        <taxon>Monachinae</taxon>
        <taxon>Lobodontini</taxon>
        <taxon>Leptonychotes</taxon>
    </lineage>
</organism>
<name>A0A2U3XE12_LEPWE</name>
<dbReference type="KEGG" id="lww:102749913"/>
<dbReference type="InterPro" id="IPR031710">
    <property type="entry name" value="DUF4723"/>
</dbReference>
<dbReference type="Proteomes" id="UP000245341">
    <property type="component" value="Unplaced"/>
</dbReference>
<protein>
    <submittedName>
        <fullName evidence="2">Uncharacterized protein C9orf57 homolog</fullName>
    </submittedName>
</protein>